<keyword evidence="20" id="KW-0458">Lysosome</keyword>
<dbReference type="InterPro" id="IPR025999">
    <property type="entry name" value="MCRS_N"/>
</dbReference>
<gene>
    <name evidence="27" type="ORF">MGAL_10B016959</name>
</gene>
<keyword evidence="6" id="KW-0158">Chromosome</keyword>
<dbReference type="OrthoDB" id="10369593at2759"/>
<dbReference type="Gene3D" id="2.60.200.20">
    <property type="match status" value="1"/>
</dbReference>
<dbReference type="Pfam" id="PF13325">
    <property type="entry name" value="MCRS_N"/>
    <property type="match status" value="1"/>
</dbReference>
<evidence type="ECO:0000256" key="22">
    <source>
        <dbReference type="ARBA" id="ARBA00023328"/>
    </source>
</evidence>
<dbReference type="GO" id="GO:0000922">
    <property type="term" value="C:spindle pole"/>
    <property type="evidence" value="ECO:0007669"/>
    <property type="project" value="UniProtKB-SubCell"/>
</dbReference>
<evidence type="ECO:0000256" key="4">
    <source>
        <dbReference type="ARBA" id="ARBA00004629"/>
    </source>
</evidence>
<evidence type="ECO:0000256" key="11">
    <source>
        <dbReference type="ARBA" id="ARBA00022843"/>
    </source>
</evidence>
<evidence type="ECO:0000256" key="10">
    <source>
        <dbReference type="ARBA" id="ARBA00022838"/>
    </source>
</evidence>
<evidence type="ECO:0000256" key="12">
    <source>
        <dbReference type="ARBA" id="ARBA00022853"/>
    </source>
</evidence>
<dbReference type="EMBL" id="UYJE01000003">
    <property type="protein sequence ID" value="VDH88921.1"/>
    <property type="molecule type" value="Genomic_DNA"/>
</dbReference>
<feature type="compositionally biased region" description="Polar residues" evidence="25">
    <location>
        <begin position="295"/>
        <end position="329"/>
    </location>
</feature>
<keyword evidence="14" id="KW-0805">Transcription regulation</keyword>
<evidence type="ECO:0000259" key="26">
    <source>
        <dbReference type="PROSITE" id="PS50006"/>
    </source>
</evidence>
<dbReference type="GO" id="GO:0005764">
    <property type="term" value="C:lysosome"/>
    <property type="evidence" value="ECO:0007669"/>
    <property type="project" value="UniProtKB-SubCell"/>
</dbReference>
<evidence type="ECO:0000256" key="19">
    <source>
        <dbReference type="ARBA" id="ARBA00023212"/>
    </source>
</evidence>
<dbReference type="GO" id="GO:0034451">
    <property type="term" value="C:centriolar satellite"/>
    <property type="evidence" value="ECO:0007669"/>
    <property type="project" value="UniProtKB-SubCell"/>
</dbReference>
<keyword evidence="12" id="KW-0156">Chromatin regulator</keyword>
<dbReference type="GO" id="GO:0033044">
    <property type="term" value="P:regulation of chromosome organization"/>
    <property type="evidence" value="ECO:0007669"/>
    <property type="project" value="UniProtKB-ARBA"/>
</dbReference>
<comment type="caution">
    <text evidence="27">The sequence shown here is derived from an EMBL/GenBank/DDBJ whole genome shotgun (WGS) entry which is preliminary data.</text>
</comment>
<dbReference type="GO" id="GO:0031011">
    <property type="term" value="C:Ino80 complex"/>
    <property type="evidence" value="ECO:0007669"/>
    <property type="project" value="InterPro"/>
</dbReference>
<evidence type="ECO:0000256" key="13">
    <source>
        <dbReference type="ARBA" id="ARBA00022990"/>
    </source>
</evidence>
<dbReference type="PANTHER" id="PTHR13233">
    <property type="entry name" value="MICROSPHERULE PROTEIN 1"/>
    <property type="match status" value="1"/>
</dbReference>
<evidence type="ECO:0000256" key="25">
    <source>
        <dbReference type="SAM" id="MobiDB-lite"/>
    </source>
</evidence>
<keyword evidence="8" id="KW-0597">Phosphoprotein</keyword>
<dbReference type="GO" id="GO:0006281">
    <property type="term" value="P:DNA repair"/>
    <property type="evidence" value="ECO:0007669"/>
    <property type="project" value="UniProtKB-KW"/>
</dbReference>
<keyword evidence="13" id="KW-0007">Acetylation</keyword>
<keyword evidence="10" id="KW-0995">Kinetochore</keyword>
<dbReference type="PANTHER" id="PTHR13233:SF0">
    <property type="entry name" value="MICROSPHERULE PROTEIN 1"/>
    <property type="match status" value="1"/>
</dbReference>
<name>A0A8B6BDN8_MYTGA</name>
<evidence type="ECO:0000256" key="1">
    <source>
        <dbReference type="ARBA" id="ARBA00004371"/>
    </source>
</evidence>
<keyword evidence="15" id="KW-0175">Coiled coil</keyword>
<keyword evidence="21" id="KW-0539">Nucleus</keyword>
<keyword evidence="18" id="KW-0234">DNA repair</keyword>
<keyword evidence="11" id="KW-0832">Ubl conjugation</keyword>
<evidence type="ECO:0000313" key="28">
    <source>
        <dbReference type="Proteomes" id="UP000596742"/>
    </source>
</evidence>
<evidence type="ECO:0000256" key="5">
    <source>
        <dbReference type="ARBA" id="ARBA00004647"/>
    </source>
</evidence>
<evidence type="ECO:0000256" key="23">
    <source>
        <dbReference type="ARBA" id="ARBA00068815"/>
    </source>
</evidence>
<accession>A0A8B6BDN8</accession>
<evidence type="ECO:0000256" key="20">
    <source>
        <dbReference type="ARBA" id="ARBA00023228"/>
    </source>
</evidence>
<dbReference type="Proteomes" id="UP000596742">
    <property type="component" value="Unassembled WGS sequence"/>
</dbReference>
<dbReference type="CDD" id="cd22687">
    <property type="entry name" value="FHA_MCRS1"/>
    <property type="match status" value="1"/>
</dbReference>
<evidence type="ECO:0000256" key="2">
    <source>
        <dbReference type="ARBA" id="ARBA00004604"/>
    </source>
</evidence>
<proteinExistence type="predicted"/>
<evidence type="ECO:0000256" key="7">
    <source>
        <dbReference type="ARBA" id="ARBA00022490"/>
    </source>
</evidence>
<dbReference type="GO" id="GO:0005730">
    <property type="term" value="C:nucleolus"/>
    <property type="evidence" value="ECO:0007669"/>
    <property type="project" value="UniProtKB-SubCell"/>
</dbReference>
<evidence type="ECO:0000256" key="6">
    <source>
        <dbReference type="ARBA" id="ARBA00022454"/>
    </source>
</evidence>
<evidence type="ECO:0000256" key="24">
    <source>
        <dbReference type="ARBA" id="ARBA00075730"/>
    </source>
</evidence>
<keyword evidence="9" id="KW-0227">DNA damage</keyword>
<dbReference type="FunFam" id="2.60.200.20:FF:000007">
    <property type="entry name" value="microspherule protein 1 isoform X1"/>
    <property type="match status" value="1"/>
</dbReference>
<evidence type="ECO:0000256" key="16">
    <source>
        <dbReference type="ARBA" id="ARBA00023163"/>
    </source>
</evidence>
<evidence type="ECO:0000256" key="17">
    <source>
        <dbReference type="ARBA" id="ARBA00023172"/>
    </source>
</evidence>
<keyword evidence="28" id="KW-1185">Reference proteome</keyword>
<feature type="region of interest" description="Disordered" evidence="25">
    <location>
        <begin position="291"/>
        <end position="333"/>
    </location>
</feature>
<feature type="domain" description="FHA" evidence="26">
    <location>
        <begin position="1161"/>
        <end position="1217"/>
    </location>
</feature>
<evidence type="ECO:0000256" key="18">
    <source>
        <dbReference type="ARBA" id="ARBA00023204"/>
    </source>
</evidence>
<dbReference type="GO" id="GO:0045944">
    <property type="term" value="P:positive regulation of transcription by RNA polymerase II"/>
    <property type="evidence" value="ECO:0007669"/>
    <property type="project" value="TreeGrafter"/>
</dbReference>
<keyword evidence="7" id="KW-0963">Cytoplasm</keyword>
<keyword evidence="16" id="KW-0804">Transcription</keyword>
<dbReference type="GO" id="GO:0006310">
    <property type="term" value="P:DNA recombination"/>
    <property type="evidence" value="ECO:0007669"/>
    <property type="project" value="UniProtKB-KW"/>
</dbReference>
<dbReference type="GO" id="GO:0002151">
    <property type="term" value="F:G-quadruplex RNA binding"/>
    <property type="evidence" value="ECO:0007669"/>
    <property type="project" value="InterPro"/>
</dbReference>
<dbReference type="AlphaFoldDB" id="A0A8B6BDN8"/>
<feature type="region of interest" description="Disordered" evidence="25">
    <location>
        <begin position="623"/>
        <end position="653"/>
    </location>
</feature>
<evidence type="ECO:0000313" key="27">
    <source>
        <dbReference type="EMBL" id="VDH88921.1"/>
    </source>
</evidence>
<dbReference type="SUPFAM" id="SSF49879">
    <property type="entry name" value="SMAD/FHA domain"/>
    <property type="match status" value="1"/>
</dbReference>
<dbReference type="GO" id="GO:0044545">
    <property type="term" value="C:NSL complex"/>
    <property type="evidence" value="ECO:0007669"/>
    <property type="project" value="TreeGrafter"/>
</dbReference>
<dbReference type="GO" id="GO:0006325">
    <property type="term" value="P:chromatin organization"/>
    <property type="evidence" value="ECO:0007669"/>
    <property type="project" value="UniProtKB-KW"/>
</dbReference>
<comment type="subcellular location">
    <subcellularLocation>
        <location evidence="4">Chromosome</location>
        <location evidence="4">Centromere</location>
        <location evidence="4">Kinetochore</location>
    </subcellularLocation>
    <subcellularLocation>
        <location evidence="3">Cytoplasm</location>
        <location evidence="3">Cytoskeleton</location>
        <location evidence="3">Microtubule organizing center</location>
        <location evidence="3">Centrosome</location>
        <location evidence="3">Centriolar satellite</location>
    </subcellularLocation>
    <subcellularLocation>
        <location evidence="5">Cytoplasm</location>
        <location evidence="5">Cytoskeleton</location>
        <location evidence="5">Spindle pole</location>
    </subcellularLocation>
    <subcellularLocation>
        <location evidence="1">Lysosome</location>
    </subcellularLocation>
    <subcellularLocation>
        <location evidence="2">Nucleus</location>
        <location evidence="2">Nucleolus</location>
    </subcellularLocation>
</comment>
<dbReference type="SMART" id="SM00240">
    <property type="entry name" value="FHA"/>
    <property type="match status" value="1"/>
</dbReference>
<dbReference type="InterPro" id="IPR008984">
    <property type="entry name" value="SMAD_FHA_dom_sf"/>
</dbReference>
<feature type="compositionally biased region" description="Polar residues" evidence="25">
    <location>
        <begin position="636"/>
        <end position="648"/>
    </location>
</feature>
<evidence type="ECO:0000256" key="14">
    <source>
        <dbReference type="ARBA" id="ARBA00023015"/>
    </source>
</evidence>
<dbReference type="InterPro" id="IPR037912">
    <property type="entry name" value="MCRS1"/>
</dbReference>
<dbReference type="InterPro" id="IPR000253">
    <property type="entry name" value="FHA_dom"/>
</dbReference>
<evidence type="ECO:0000256" key="15">
    <source>
        <dbReference type="ARBA" id="ARBA00023054"/>
    </source>
</evidence>
<dbReference type="GO" id="GO:0051052">
    <property type="term" value="P:regulation of DNA metabolic process"/>
    <property type="evidence" value="ECO:0007669"/>
    <property type="project" value="UniProtKB-ARBA"/>
</dbReference>
<keyword evidence="17" id="KW-0233">DNA recombination</keyword>
<organism evidence="27 28">
    <name type="scientific">Mytilus galloprovincialis</name>
    <name type="common">Mediterranean mussel</name>
    <dbReference type="NCBI Taxonomy" id="29158"/>
    <lineage>
        <taxon>Eukaryota</taxon>
        <taxon>Metazoa</taxon>
        <taxon>Spiralia</taxon>
        <taxon>Lophotrochozoa</taxon>
        <taxon>Mollusca</taxon>
        <taxon>Bivalvia</taxon>
        <taxon>Autobranchia</taxon>
        <taxon>Pteriomorphia</taxon>
        <taxon>Mytilida</taxon>
        <taxon>Mytiloidea</taxon>
        <taxon>Mytilidae</taxon>
        <taxon>Mytilinae</taxon>
        <taxon>Mytilus</taxon>
    </lineage>
</organism>
<protein>
    <recommendedName>
        <fullName evidence="23">Microspherule protein 1</fullName>
    </recommendedName>
    <alternativeName>
        <fullName evidence="24">58 kDa microspherule protein</fullName>
    </alternativeName>
</protein>
<reference evidence="27" key="1">
    <citation type="submission" date="2018-11" db="EMBL/GenBank/DDBJ databases">
        <authorList>
            <person name="Alioto T."/>
            <person name="Alioto T."/>
        </authorList>
    </citation>
    <scope>NUCLEOTIDE SEQUENCE</scope>
</reference>
<keyword evidence="22" id="KW-0137">Centromere</keyword>
<dbReference type="GO" id="GO:0071339">
    <property type="term" value="C:MLL1 complex"/>
    <property type="evidence" value="ECO:0007669"/>
    <property type="project" value="InterPro"/>
</dbReference>
<dbReference type="GO" id="GO:0000776">
    <property type="term" value="C:kinetochore"/>
    <property type="evidence" value="ECO:0007669"/>
    <property type="project" value="UniProtKB-KW"/>
</dbReference>
<keyword evidence="19" id="KW-0206">Cytoskeleton</keyword>
<evidence type="ECO:0000256" key="3">
    <source>
        <dbReference type="ARBA" id="ARBA00004607"/>
    </source>
</evidence>
<sequence length="1260" mass="143246">MASVCSTHNSMLSYLETATNDIHVNLMKIDTEVSQNLFQGHSPQSALWTCWTPQFFKEPSKESCNPTIPLDGSHDETVCSNCLVELPRILFTVKKEVDRHVQYVDFIQEKMNAVSTSTAKANLTPKSHANLNRNASVRRSNIRTNPSFPVLHSQKSHSALLTNQNSSVPNAESFKHSLTLESQPCVCCEKCSSVLHLFSQTVCSRVNYLKDQCQELKIRLVKELLEKERELNMWLSQIKTAKENVGSSFCHLENLGQQCLVIFTNLQDKDDMDSKQKDNCDGNQFDIRSAADGQSCDTESTNQNSGLLSDSNEFTNKNTRLPSSSSEGSYTLPVGLSHDEDYSVITVSADDKDRICIYDELVFSTQNEQQEAESKQSHEISVSCDNDKSPLPELIEFQRKRSDSLNRYDKLFQREDFRRRSQSNPVSFKTRKAMNASGPYYTIQEGTDDSLNQDVPSIELHHAKSECVINEPDTKQRKIKKSKSSIMVRATKIKNFITKKFKRKSLGGKPQKKSTSSSSVQASSTGVQFFEYDFSDDGIDKSLNATSDRLGDLSFLTGMSNNLDNSMFDMDFSGHKLDFSGQNLDYSGNNSSDDETEPFHTSETNYNHWFNKQIASIERLLNDTTGGEDMPDQLTEDQSSQLSLNPRNRSPHTQDHIQMVLPLKLRTHTNLYYNDLAMERAPLESLSAISCIEPVDHLTNIANDTMDNSLFYKAEETDSGLSFDKSQAKSQSCRSESGKCEVFDAERKVSSSSDNSVSFNDNRGFDVNHGYGTSNIFRNRNNMTDPFLPEHTINSFPIPSDQDLMCRTSLDHRKFIEPLTFHQLESHHNMEKLWHLKPYLLQGTLTGTFLVHLINNYPHNFLEVPGYNSVTKEISMELVLNVFSQSSKPHIFARDLVWHLFTLLELYGGKSKSGKNTDSLDNDLIVAIRNATVRQYHITTQIWQYKCTSDLTAVHLGIKFSCRFTLKEIQERWFALLYDPIISKLGMQAIKQLHPDIISSVQSKTLFSKEEEKLLGTVLSTSQPNLEVFEELIDKNPESFYPLRTPKSLHNHWLLMKQYHLLPDQSVQPMPRGDHVLNFSDAEDMLNDDDLKDPTDEILEHELAVADRRNKKEIRHLEQELPKWQVLVDSVTGISPPDFDNQTLAVLRGRLVRYLMRSREITLGRATKDNQVDVDLALEGPAWKISRRQGVIKLRSTGEFFISNEGKRPIYVDGKPILGGIKQKLNNNSVVEISCLRFIFLINQDLINVIRTEAQKQANT</sequence>
<evidence type="ECO:0000256" key="21">
    <source>
        <dbReference type="ARBA" id="ARBA00023242"/>
    </source>
</evidence>
<dbReference type="Pfam" id="PF00498">
    <property type="entry name" value="FHA"/>
    <property type="match status" value="1"/>
</dbReference>
<evidence type="ECO:0000256" key="8">
    <source>
        <dbReference type="ARBA" id="ARBA00022553"/>
    </source>
</evidence>
<evidence type="ECO:0000256" key="9">
    <source>
        <dbReference type="ARBA" id="ARBA00022763"/>
    </source>
</evidence>
<dbReference type="PROSITE" id="PS50006">
    <property type="entry name" value="FHA_DOMAIN"/>
    <property type="match status" value="1"/>
</dbReference>